<keyword evidence="3" id="KW-0175">Coiled coil</keyword>
<organism evidence="4 5">
    <name type="scientific">Seminavis robusta</name>
    <dbReference type="NCBI Taxonomy" id="568900"/>
    <lineage>
        <taxon>Eukaryota</taxon>
        <taxon>Sar</taxon>
        <taxon>Stramenopiles</taxon>
        <taxon>Ochrophyta</taxon>
        <taxon>Bacillariophyta</taxon>
        <taxon>Bacillariophyceae</taxon>
        <taxon>Bacillariophycidae</taxon>
        <taxon>Naviculales</taxon>
        <taxon>Naviculaceae</taxon>
        <taxon>Seminavis</taxon>
    </lineage>
</organism>
<dbReference type="Proteomes" id="UP001153069">
    <property type="component" value="Unassembled WGS sequence"/>
</dbReference>
<dbReference type="Gene3D" id="1.25.40.20">
    <property type="entry name" value="Ankyrin repeat-containing domain"/>
    <property type="match status" value="1"/>
</dbReference>
<dbReference type="PANTHER" id="PTHR24153:SF8">
    <property type="entry name" value="FORKED, ISOFORM F"/>
    <property type="match status" value="1"/>
</dbReference>
<protein>
    <submittedName>
        <fullName evidence="4">Uncharacterized protein</fullName>
    </submittedName>
</protein>
<dbReference type="GO" id="GO:0005737">
    <property type="term" value="C:cytoplasm"/>
    <property type="evidence" value="ECO:0007669"/>
    <property type="project" value="TreeGrafter"/>
</dbReference>
<dbReference type="AlphaFoldDB" id="A0A9N8H8H0"/>
<sequence length="271" mass="30538">MNNTCMFMECCSNGAEVEEDLSECTVSSREFDVNALNVDHLTSTALFDAIQNNDWSAVDFFLDTGTFSFSPFQSYDEGCKAAAEEQSETWVVCEDDEGRLIWRQLPIHAAICYGAPFNTVKELIKVYPAGLRCADVDGNLPIHLAFRFNCTDRILRLILKAFPEGMEAVNCSGKLPLECAGDKMQAKFRLLQTFIECAGYLDDKSLNQKQDELEAAQKTIIEATEDLSKAKRELSYIKKFPIPTAETSSDRGLSRYWKKVSSRLLKRKSEL</sequence>
<dbReference type="OrthoDB" id="192148at2759"/>
<feature type="coiled-coil region" evidence="3">
    <location>
        <begin position="206"/>
        <end position="233"/>
    </location>
</feature>
<keyword evidence="5" id="KW-1185">Reference proteome</keyword>
<comment type="caution">
    <text evidence="4">The sequence shown here is derived from an EMBL/GenBank/DDBJ whole genome shotgun (WGS) entry which is preliminary data.</text>
</comment>
<evidence type="ECO:0000256" key="2">
    <source>
        <dbReference type="ARBA" id="ARBA00023043"/>
    </source>
</evidence>
<dbReference type="PANTHER" id="PTHR24153">
    <property type="entry name" value="ESPIN"/>
    <property type="match status" value="1"/>
</dbReference>
<dbReference type="InterPro" id="IPR052420">
    <property type="entry name" value="Espin/Espin-like"/>
</dbReference>
<dbReference type="GO" id="GO:0051017">
    <property type="term" value="P:actin filament bundle assembly"/>
    <property type="evidence" value="ECO:0007669"/>
    <property type="project" value="TreeGrafter"/>
</dbReference>
<evidence type="ECO:0000256" key="1">
    <source>
        <dbReference type="ARBA" id="ARBA00022737"/>
    </source>
</evidence>
<evidence type="ECO:0000313" key="5">
    <source>
        <dbReference type="Proteomes" id="UP001153069"/>
    </source>
</evidence>
<dbReference type="EMBL" id="CAICTM010000167">
    <property type="protein sequence ID" value="CAB9503532.1"/>
    <property type="molecule type" value="Genomic_DNA"/>
</dbReference>
<dbReference type="SUPFAM" id="SSF48403">
    <property type="entry name" value="Ankyrin repeat"/>
    <property type="match status" value="1"/>
</dbReference>
<dbReference type="InterPro" id="IPR036770">
    <property type="entry name" value="Ankyrin_rpt-contain_sf"/>
</dbReference>
<keyword evidence="1" id="KW-0677">Repeat</keyword>
<proteinExistence type="predicted"/>
<evidence type="ECO:0000313" key="4">
    <source>
        <dbReference type="EMBL" id="CAB9503532.1"/>
    </source>
</evidence>
<accession>A0A9N8H8H0</accession>
<evidence type="ECO:0000256" key="3">
    <source>
        <dbReference type="SAM" id="Coils"/>
    </source>
</evidence>
<dbReference type="GO" id="GO:0051015">
    <property type="term" value="F:actin filament binding"/>
    <property type="evidence" value="ECO:0007669"/>
    <property type="project" value="TreeGrafter"/>
</dbReference>
<gene>
    <name evidence="4" type="ORF">SEMRO_168_G074920.1</name>
</gene>
<reference evidence="4" key="1">
    <citation type="submission" date="2020-06" db="EMBL/GenBank/DDBJ databases">
        <authorList>
            <consortium name="Plant Systems Biology data submission"/>
        </authorList>
    </citation>
    <scope>NUCLEOTIDE SEQUENCE</scope>
    <source>
        <strain evidence="4">D6</strain>
    </source>
</reference>
<name>A0A9N8H8H0_9STRA</name>
<keyword evidence="2" id="KW-0040">ANK repeat</keyword>